<dbReference type="AlphaFoldDB" id="A0A7Z0MN26"/>
<dbReference type="Proteomes" id="UP000537890">
    <property type="component" value="Unassembled WGS sequence"/>
</dbReference>
<accession>A0A7Z0MN26</accession>
<evidence type="ECO:0000313" key="2">
    <source>
        <dbReference type="Proteomes" id="UP000537890"/>
    </source>
</evidence>
<evidence type="ECO:0008006" key="3">
    <source>
        <dbReference type="Google" id="ProtNLM"/>
    </source>
</evidence>
<dbReference type="EMBL" id="JACCHS010000018">
    <property type="protein sequence ID" value="NYT46594.1"/>
    <property type="molecule type" value="Genomic_DNA"/>
</dbReference>
<reference evidence="1 2" key="1">
    <citation type="submission" date="2020-05" db="EMBL/GenBank/DDBJ databases">
        <title>Horizontal transmission and recombination maintain forever young bacterial symbiont genomes.</title>
        <authorList>
            <person name="Russell S.L."/>
            <person name="Pepper-Tunick E."/>
            <person name="Svedberg J."/>
            <person name="Byrne A."/>
            <person name="Ruelas Castillo J."/>
            <person name="Vollmers C."/>
            <person name="Beinart R.A."/>
            <person name="Corbett-Detig R."/>
        </authorList>
    </citation>
    <scope>NUCLEOTIDE SEQUENCE [LARGE SCALE GENOMIC DNA]</scope>
    <source>
        <strain evidence="1">4727-3</strain>
    </source>
</reference>
<protein>
    <recommendedName>
        <fullName evidence="3">Transposase IS4-like domain-containing protein</fullName>
    </recommendedName>
</protein>
<sequence length="73" mass="8265">MGTRSIYAIDATYQKESSHYQPVYPGDDGTDNRKGHMTMTTYDMRAGIAVDSNTETISIDEMRFLKEGWIAPQ</sequence>
<gene>
    <name evidence="1" type="ORF">H0A75_01795</name>
</gene>
<comment type="caution">
    <text evidence="1">The sequence shown here is derived from an EMBL/GenBank/DDBJ whole genome shotgun (WGS) entry which is preliminary data.</text>
</comment>
<organism evidence="1 2">
    <name type="scientific">Candidatus Methanofishera endochildressiae</name>
    <dbReference type="NCBI Taxonomy" id="2738884"/>
    <lineage>
        <taxon>Bacteria</taxon>
        <taxon>Pseudomonadati</taxon>
        <taxon>Pseudomonadota</taxon>
        <taxon>Gammaproteobacteria</taxon>
        <taxon>Candidatus Methanofishera</taxon>
    </lineage>
</organism>
<proteinExistence type="predicted"/>
<name>A0A7Z0MN26_9GAMM</name>
<evidence type="ECO:0000313" key="1">
    <source>
        <dbReference type="EMBL" id="NYT46594.1"/>
    </source>
</evidence>